<dbReference type="GO" id="GO:0000184">
    <property type="term" value="P:nuclear-transcribed mRNA catabolic process, nonsense-mediated decay"/>
    <property type="evidence" value="ECO:0007669"/>
    <property type="project" value="TreeGrafter"/>
</dbReference>
<dbReference type="InterPro" id="IPR015172">
    <property type="entry name" value="MIF4G-like_typ-1"/>
</dbReference>
<dbReference type="FunFam" id="1.25.40.180:FF:000035">
    <property type="entry name" value="snRNA cap binding complex subunit (Gcr3)"/>
    <property type="match status" value="1"/>
</dbReference>
<dbReference type="InterPro" id="IPR016024">
    <property type="entry name" value="ARM-type_fold"/>
</dbReference>
<feature type="chain" id="PRO_5002568133" description="Decapping nuclease" evidence="1">
    <location>
        <begin position="31"/>
        <end position="1143"/>
    </location>
</feature>
<feature type="domain" description="MIF4G-like type 1" evidence="3">
    <location>
        <begin position="411"/>
        <end position="601"/>
    </location>
</feature>
<dbReference type="EMBL" id="CVQI01032385">
    <property type="protein sequence ID" value="CRK41118.1"/>
    <property type="molecule type" value="Genomic_DNA"/>
</dbReference>
<evidence type="ECO:0000259" key="3">
    <source>
        <dbReference type="Pfam" id="PF09088"/>
    </source>
</evidence>
<dbReference type="PANTHER" id="PTHR12412:SF2">
    <property type="entry name" value="NUCLEAR CAP-BINDING PROTEIN SUBUNIT 1"/>
    <property type="match status" value="1"/>
</dbReference>
<dbReference type="SUPFAM" id="SSF48371">
    <property type="entry name" value="ARM repeat"/>
    <property type="match status" value="3"/>
</dbReference>
<dbReference type="PANTHER" id="PTHR12412">
    <property type="entry name" value="CAP BINDING PROTEIN"/>
    <property type="match status" value="1"/>
</dbReference>
<evidence type="ECO:0008006" key="6">
    <source>
        <dbReference type="Google" id="ProtNLM"/>
    </source>
</evidence>
<dbReference type="InterPro" id="IPR013961">
    <property type="entry name" value="RAI1"/>
</dbReference>
<name>A0A0G4N3R9_VERLO</name>
<proteinExistence type="predicted"/>
<evidence type="ECO:0000259" key="2">
    <source>
        <dbReference type="Pfam" id="PF08652"/>
    </source>
</evidence>
<dbReference type="AlphaFoldDB" id="A0A0G4N3R9"/>
<organism evidence="4 5">
    <name type="scientific">Verticillium longisporum</name>
    <name type="common">Verticillium dahliae var. longisporum</name>
    <dbReference type="NCBI Taxonomy" id="100787"/>
    <lineage>
        <taxon>Eukaryota</taxon>
        <taxon>Fungi</taxon>
        <taxon>Dikarya</taxon>
        <taxon>Ascomycota</taxon>
        <taxon>Pezizomycotina</taxon>
        <taxon>Sordariomycetes</taxon>
        <taxon>Hypocreomycetidae</taxon>
        <taxon>Glomerellales</taxon>
        <taxon>Plectosphaerellaceae</taxon>
        <taxon>Verticillium</taxon>
    </lineage>
</organism>
<dbReference type="GO" id="GO:0000339">
    <property type="term" value="F:RNA cap binding"/>
    <property type="evidence" value="ECO:0007669"/>
    <property type="project" value="InterPro"/>
</dbReference>
<evidence type="ECO:0000313" key="5">
    <source>
        <dbReference type="Proteomes" id="UP000045706"/>
    </source>
</evidence>
<dbReference type="GO" id="GO:0005846">
    <property type="term" value="C:nuclear cap binding complex"/>
    <property type="evidence" value="ECO:0007669"/>
    <property type="project" value="InterPro"/>
</dbReference>
<feature type="domain" description="RAI1-like" evidence="2">
    <location>
        <begin position="782"/>
        <end position="1126"/>
    </location>
</feature>
<dbReference type="Pfam" id="PF09088">
    <property type="entry name" value="MIF4G_like"/>
    <property type="match status" value="1"/>
</dbReference>
<sequence>MTEMVGWLLLCCLPALQVKMGFIAFPAAYGSNDSSSSSIRYCKSNRDKTFWPINPPAYLTLSPPGRTTFPHLFNNTVETNLRRNDSYQLHRNAFFSETDSQWVIMTGDAMEAAVVAAGTIANAATARTTSKIIANNADATNPLRSLSGFSIAHIVADNTDDTELRENFIDLVLQLAVEQPLKTPFTAAVILFINTLRPEIVEDILGRLSIATETKIREGHWRDAKLLLKLFACLQSCLGGDGIFPILEELLGRALDLQTASSEDTIGTELVKIILLTIPYIMAAHPEQWQHKAAQLMGSTEIIASEPHPLQALIDPFLLEAEAAATGSASIISLLQRQLQSEASDGWKLACLPRPWEMPLEEIEAMEKLENATKHDLPVITVPEKVIAGPQPLFPEVHFSVYADQDIPSVPPVTDIASSLIRDALVDTINILDFNRNATARFLVDVDCYFSDSTFVKRATPFDRLRDIPSGRSTWKPEDVAVDAVFSQLHQLPAAEHKLVYYHSVLTEACKQAPAAIAPSLGRAIRFLYHAQSQMDLELSNRFLDWFAHHLSNFGFTWKWTEWVNDVFLPDIHPSKAFIRGALDKEIRLSFAQRIKNTLPEEYQSLISSDTEKDVPDFKFSDETTPFSAEGRELAALLKRKVPDEEFQPVLDRIHAAATEHSLDALVTSTDVFVTAVCWVGSKSLSHVLACIERVKDRLLDIGAASEAARAQIITAVMAYWRAQPGVAISIIEKLLNYSILTPLSVIEWSLVYNHSEREGDALAEAHVFELVSNTVTKVTGREFACFSYDDNHEFHLDDSSMRYYYNPTIGADLSKGYDTFVKADESGDEHLVSLLKTIQAHEQKSGQKIDAQLVTWRGMMTKIMSTPFDDRDGFIEENNAYKKASQQQQNAQQRRGPHAPEVMQFWGALFSLSWGLPKPFRLADSFAGYKFETLATLPKPWGDTPREYIENREDEVVNNKAQYCSVVRTGIGATTICIGGEVDAIWDSKPAQPGTPINWVELKTSVDIRSDRDSATFDRKLLKFWLQSFLLGVPRIIVGFRTHAGILARVQEIQTAEIPDTIARRPNPPWNGDMCVNFAGEFLDWLRQTINDDGVWRIRRKPGSPTIEVFRIEEAGHGEILTDEFINWRIKLSLGPPPAETE</sequence>
<keyword evidence="1" id="KW-0732">Signal</keyword>
<dbReference type="InterPro" id="IPR027159">
    <property type="entry name" value="CBP80"/>
</dbReference>
<dbReference type="Proteomes" id="UP000045706">
    <property type="component" value="Unassembled WGS sequence"/>
</dbReference>
<protein>
    <recommendedName>
        <fullName evidence="6">Decapping nuclease</fullName>
    </recommendedName>
</protein>
<evidence type="ECO:0000313" key="4">
    <source>
        <dbReference type="EMBL" id="CRK41118.1"/>
    </source>
</evidence>
<dbReference type="GO" id="GO:0006406">
    <property type="term" value="P:mRNA export from nucleus"/>
    <property type="evidence" value="ECO:0007669"/>
    <property type="project" value="InterPro"/>
</dbReference>
<dbReference type="GO" id="GO:0005634">
    <property type="term" value="C:nucleus"/>
    <property type="evidence" value="ECO:0007669"/>
    <property type="project" value="TreeGrafter"/>
</dbReference>
<dbReference type="Pfam" id="PF08652">
    <property type="entry name" value="RAI1"/>
    <property type="match status" value="1"/>
</dbReference>
<reference evidence="5" key="1">
    <citation type="submission" date="2015-05" db="EMBL/GenBank/DDBJ databases">
        <authorList>
            <person name="Fogelqvist Johan"/>
        </authorList>
    </citation>
    <scope>NUCLEOTIDE SEQUENCE [LARGE SCALE GENOMIC DNA]</scope>
</reference>
<accession>A0A0G4N3R9</accession>
<gene>
    <name evidence="4" type="ORF">BN1723_005054</name>
</gene>
<evidence type="ECO:0000256" key="1">
    <source>
        <dbReference type="SAM" id="SignalP"/>
    </source>
</evidence>
<dbReference type="GO" id="GO:0003729">
    <property type="term" value="F:mRNA binding"/>
    <property type="evidence" value="ECO:0007669"/>
    <property type="project" value="TreeGrafter"/>
</dbReference>
<feature type="signal peptide" evidence="1">
    <location>
        <begin position="1"/>
        <end position="30"/>
    </location>
</feature>
<dbReference type="Gene3D" id="1.25.40.180">
    <property type="match status" value="3"/>
</dbReference>